<name>A0A0K9P9X0_ZOSMR</name>
<dbReference type="Proteomes" id="UP000036987">
    <property type="component" value="Unassembled WGS sequence"/>
</dbReference>
<sequence length="87" mass="10389">MKTCSCSSVPNQNLNFKEKERNSEAHYNHGRIFSCIFIAKTFWKALKNSRRSNTDKRIYWVQKYAMFKIKVLLNKKKQIQKTTEKAL</sequence>
<evidence type="ECO:0000313" key="1">
    <source>
        <dbReference type="EMBL" id="KMZ64980.1"/>
    </source>
</evidence>
<gene>
    <name evidence="1" type="ORF">ZOSMA_33G00080</name>
</gene>
<dbReference type="EMBL" id="LFYR01001077">
    <property type="protein sequence ID" value="KMZ64980.1"/>
    <property type="molecule type" value="Genomic_DNA"/>
</dbReference>
<accession>A0A0K9P9X0</accession>
<reference evidence="2" key="1">
    <citation type="journal article" date="2016" name="Nature">
        <title>The genome of the seagrass Zostera marina reveals angiosperm adaptation to the sea.</title>
        <authorList>
            <person name="Olsen J.L."/>
            <person name="Rouze P."/>
            <person name="Verhelst B."/>
            <person name="Lin Y.-C."/>
            <person name="Bayer T."/>
            <person name="Collen J."/>
            <person name="Dattolo E."/>
            <person name="De Paoli E."/>
            <person name="Dittami S."/>
            <person name="Maumus F."/>
            <person name="Michel G."/>
            <person name="Kersting A."/>
            <person name="Lauritano C."/>
            <person name="Lohaus R."/>
            <person name="Toepel M."/>
            <person name="Tonon T."/>
            <person name="Vanneste K."/>
            <person name="Amirebrahimi M."/>
            <person name="Brakel J."/>
            <person name="Bostroem C."/>
            <person name="Chovatia M."/>
            <person name="Grimwood J."/>
            <person name="Jenkins J.W."/>
            <person name="Jueterbock A."/>
            <person name="Mraz A."/>
            <person name="Stam W.T."/>
            <person name="Tice H."/>
            <person name="Bornberg-Bauer E."/>
            <person name="Green P.J."/>
            <person name="Pearson G.A."/>
            <person name="Procaccini G."/>
            <person name="Duarte C.M."/>
            <person name="Schmutz J."/>
            <person name="Reusch T.B.H."/>
            <person name="Van de Peer Y."/>
        </authorList>
    </citation>
    <scope>NUCLEOTIDE SEQUENCE [LARGE SCALE GENOMIC DNA]</scope>
    <source>
        <strain evidence="2">cv. Finnish</strain>
    </source>
</reference>
<dbReference type="AlphaFoldDB" id="A0A0K9P9X0"/>
<keyword evidence="2" id="KW-1185">Reference proteome</keyword>
<proteinExistence type="predicted"/>
<organism evidence="1 2">
    <name type="scientific">Zostera marina</name>
    <name type="common">Eelgrass</name>
    <dbReference type="NCBI Taxonomy" id="29655"/>
    <lineage>
        <taxon>Eukaryota</taxon>
        <taxon>Viridiplantae</taxon>
        <taxon>Streptophyta</taxon>
        <taxon>Embryophyta</taxon>
        <taxon>Tracheophyta</taxon>
        <taxon>Spermatophyta</taxon>
        <taxon>Magnoliopsida</taxon>
        <taxon>Liliopsida</taxon>
        <taxon>Zosteraceae</taxon>
        <taxon>Zostera</taxon>
    </lineage>
</organism>
<protein>
    <submittedName>
        <fullName evidence="1">Uncharacterized protein</fullName>
    </submittedName>
</protein>
<evidence type="ECO:0000313" key="2">
    <source>
        <dbReference type="Proteomes" id="UP000036987"/>
    </source>
</evidence>
<comment type="caution">
    <text evidence="1">The sequence shown here is derived from an EMBL/GenBank/DDBJ whole genome shotgun (WGS) entry which is preliminary data.</text>
</comment>